<dbReference type="Pfam" id="PF14526">
    <property type="entry name" value="Cass2"/>
    <property type="match status" value="1"/>
</dbReference>
<dbReference type="InterPro" id="IPR020449">
    <property type="entry name" value="Tscrpt_reg_AraC-type_HTH"/>
</dbReference>
<accession>A0ABR9QGB3</accession>
<dbReference type="EMBL" id="JADCLJ010000011">
    <property type="protein sequence ID" value="MBE4907540.1"/>
    <property type="molecule type" value="Genomic_DNA"/>
</dbReference>
<dbReference type="SMART" id="SM00342">
    <property type="entry name" value="HTH_ARAC"/>
    <property type="match status" value="1"/>
</dbReference>
<dbReference type="InterPro" id="IPR009057">
    <property type="entry name" value="Homeodomain-like_sf"/>
</dbReference>
<reference evidence="6 7" key="1">
    <citation type="submission" date="2020-10" db="EMBL/GenBank/DDBJ databases">
        <title>Bacillus sp. HD4P25, an endophyte from a halophyte.</title>
        <authorList>
            <person name="Sun J.-Q."/>
        </authorList>
    </citation>
    <scope>NUCLEOTIDE SEQUENCE [LARGE SCALE GENOMIC DNA]</scope>
    <source>
        <strain evidence="6 7">YIM 93174</strain>
    </source>
</reference>
<dbReference type="InterPro" id="IPR011256">
    <property type="entry name" value="Reg_factor_effector_dom_sf"/>
</dbReference>
<comment type="caution">
    <text evidence="6">The sequence shown here is derived from an EMBL/GenBank/DDBJ whole genome shotgun (WGS) entry which is preliminary data.</text>
</comment>
<evidence type="ECO:0000256" key="3">
    <source>
        <dbReference type="ARBA" id="ARBA00023163"/>
    </source>
</evidence>
<organism evidence="6 7">
    <name type="scientific">Litchfieldia luteola</name>
    <dbReference type="NCBI Taxonomy" id="682179"/>
    <lineage>
        <taxon>Bacteria</taxon>
        <taxon>Bacillati</taxon>
        <taxon>Bacillota</taxon>
        <taxon>Bacilli</taxon>
        <taxon>Bacillales</taxon>
        <taxon>Bacillaceae</taxon>
        <taxon>Litchfieldia</taxon>
    </lineage>
</organism>
<keyword evidence="7" id="KW-1185">Reference proteome</keyword>
<dbReference type="PANTHER" id="PTHR47504">
    <property type="entry name" value="RIGHT ORIGIN-BINDING PROTEIN"/>
    <property type="match status" value="1"/>
</dbReference>
<sequence length="287" mass="32911">MAWVESIQKAINFIEENLLEEMTIEQISKQANASAFHFQRTFTLLTNISIGEYVRRRRLTLAAQELITTSCKVIDVAYKYGYDTPEAFTKAFRRQHGIVPSEARKFVGKLTFYERLVIQVTLKGAEPMKFNIVERDSIRVIGKKREFSLLNEENLKGIPKMWDEVNSDGTCRFLAKSNNGQIKGILGVCVDNRDANSNQAMDYWVATEHIGETPEGYECLEIPASKWVIFEVRGAMPDAMQSAWKQIFSEWFPTSGYQHAGTPEFEMYTDDDPTSPDCYSELWIPIK</sequence>
<feature type="domain" description="HTH araC/xylS-type" evidence="4">
    <location>
        <begin position="21"/>
        <end position="104"/>
    </location>
</feature>
<dbReference type="PRINTS" id="PR00032">
    <property type="entry name" value="HTHARAC"/>
</dbReference>
<feature type="domain" description="AraC effector-binding" evidence="5">
    <location>
        <begin position="128"/>
        <end position="287"/>
    </location>
</feature>
<dbReference type="SMART" id="SM00871">
    <property type="entry name" value="AraC_E_bind"/>
    <property type="match status" value="1"/>
</dbReference>
<evidence type="ECO:0000256" key="1">
    <source>
        <dbReference type="ARBA" id="ARBA00023015"/>
    </source>
</evidence>
<keyword evidence="1" id="KW-0805">Transcription regulation</keyword>
<dbReference type="Gene3D" id="3.20.80.10">
    <property type="entry name" value="Regulatory factor, effector binding domain"/>
    <property type="match status" value="1"/>
</dbReference>
<name>A0ABR9QGB3_9BACI</name>
<dbReference type="Pfam" id="PF12833">
    <property type="entry name" value="HTH_18"/>
    <property type="match status" value="1"/>
</dbReference>
<protein>
    <submittedName>
        <fullName evidence="6">AraC family transcriptional regulator</fullName>
    </submittedName>
</protein>
<dbReference type="SUPFAM" id="SSF55136">
    <property type="entry name" value="Probable bacterial effector-binding domain"/>
    <property type="match status" value="1"/>
</dbReference>
<evidence type="ECO:0000313" key="7">
    <source>
        <dbReference type="Proteomes" id="UP001516662"/>
    </source>
</evidence>
<dbReference type="InterPro" id="IPR018060">
    <property type="entry name" value="HTH_AraC"/>
</dbReference>
<dbReference type="InterPro" id="IPR010499">
    <property type="entry name" value="AraC_E-bd"/>
</dbReference>
<evidence type="ECO:0000256" key="2">
    <source>
        <dbReference type="ARBA" id="ARBA00023125"/>
    </source>
</evidence>
<proteinExistence type="predicted"/>
<dbReference type="PANTHER" id="PTHR47504:SF5">
    <property type="entry name" value="RIGHT ORIGIN-BINDING PROTEIN"/>
    <property type="match status" value="1"/>
</dbReference>
<dbReference type="Proteomes" id="UP001516662">
    <property type="component" value="Unassembled WGS sequence"/>
</dbReference>
<gene>
    <name evidence="6" type="ORF">IMZ08_05610</name>
</gene>
<keyword evidence="3" id="KW-0804">Transcription</keyword>
<dbReference type="Gene3D" id="1.10.10.60">
    <property type="entry name" value="Homeodomain-like"/>
    <property type="match status" value="2"/>
</dbReference>
<evidence type="ECO:0000259" key="4">
    <source>
        <dbReference type="SMART" id="SM00342"/>
    </source>
</evidence>
<evidence type="ECO:0000259" key="5">
    <source>
        <dbReference type="SMART" id="SM00871"/>
    </source>
</evidence>
<dbReference type="InterPro" id="IPR029441">
    <property type="entry name" value="Cass2"/>
</dbReference>
<dbReference type="InterPro" id="IPR050959">
    <property type="entry name" value="MarA-like"/>
</dbReference>
<evidence type="ECO:0000313" key="6">
    <source>
        <dbReference type="EMBL" id="MBE4907540.1"/>
    </source>
</evidence>
<keyword evidence="2" id="KW-0238">DNA-binding</keyword>
<dbReference type="RefSeq" id="WP_193535019.1">
    <property type="nucleotide sequence ID" value="NZ_JADCLJ010000011.1"/>
</dbReference>
<dbReference type="SUPFAM" id="SSF46689">
    <property type="entry name" value="Homeodomain-like"/>
    <property type="match status" value="2"/>
</dbReference>